<comment type="caution">
    <text evidence="2">The sequence shown here is derived from an EMBL/GenBank/DDBJ whole genome shotgun (WGS) entry which is preliminary data.</text>
</comment>
<dbReference type="AlphaFoldDB" id="A0A8H3WHT1"/>
<evidence type="ECO:0000256" key="1">
    <source>
        <dbReference type="SAM" id="MobiDB-lite"/>
    </source>
</evidence>
<protein>
    <submittedName>
        <fullName evidence="2">Uncharacterized protein</fullName>
    </submittedName>
</protein>
<sequence>MCARNQVARLRCGCAGSLHRTCTSEFTRLVPKGAALKASAVRSHHSTRLSFPVALMTSAIGVPAPTGPGPSLQAPFPKSPDQQESAKTTCAPVSPRHLVVLVVAASTKREDPGPHAWGGAAQLSQRLKQHVNLSSGNGVFGGSRLPGWDHNGTGCMGPSASWAGSPRGLDGTQLHTATQFPMQTSVMQVAARSRVAASNRVLVSGDNRKQQAGYLVQVSPRIDAHGDIDSLSGCPFLQHQAEETTWACSSG</sequence>
<reference evidence="2 3" key="1">
    <citation type="submission" date="2019-12" db="EMBL/GenBank/DDBJ databases">
        <title>A genome sequence resource for the geographically widespread anthracnose pathogen Colletotrichum asianum.</title>
        <authorList>
            <person name="Meng Y."/>
        </authorList>
    </citation>
    <scope>NUCLEOTIDE SEQUENCE [LARGE SCALE GENOMIC DNA]</scope>
    <source>
        <strain evidence="2 3">ICMP 18580</strain>
    </source>
</reference>
<gene>
    <name evidence="2" type="ORF">GQ607_003664</name>
</gene>
<proteinExistence type="predicted"/>
<dbReference type="Proteomes" id="UP000434172">
    <property type="component" value="Unassembled WGS sequence"/>
</dbReference>
<organism evidence="2 3">
    <name type="scientific">Colletotrichum asianum</name>
    <dbReference type="NCBI Taxonomy" id="702518"/>
    <lineage>
        <taxon>Eukaryota</taxon>
        <taxon>Fungi</taxon>
        <taxon>Dikarya</taxon>
        <taxon>Ascomycota</taxon>
        <taxon>Pezizomycotina</taxon>
        <taxon>Sordariomycetes</taxon>
        <taxon>Hypocreomycetidae</taxon>
        <taxon>Glomerellales</taxon>
        <taxon>Glomerellaceae</taxon>
        <taxon>Colletotrichum</taxon>
        <taxon>Colletotrichum gloeosporioides species complex</taxon>
    </lineage>
</organism>
<keyword evidence="3" id="KW-1185">Reference proteome</keyword>
<evidence type="ECO:0000313" key="2">
    <source>
        <dbReference type="EMBL" id="KAF0328996.1"/>
    </source>
</evidence>
<name>A0A8H3WHT1_9PEZI</name>
<feature type="region of interest" description="Disordered" evidence="1">
    <location>
        <begin position="64"/>
        <end position="89"/>
    </location>
</feature>
<evidence type="ECO:0000313" key="3">
    <source>
        <dbReference type="Proteomes" id="UP000434172"/>
    </source>
</evidence>
<dbReference type="EMBL" id="WOWK01000014">
    <property type="protein sequence ID" value="KAF0328996.1"/>
    <property type="molecule type" value="Genomic_DNA"/>
</dbReference>
<accession>A0A8H3WHT1</accession>